<dbReference type="PANTHER" id="PTHR37419">
    <property type="entry name" value="SERINE/THREONINE-PROTEIN KINASE TOXIN HIPA"/>
    <property type="match status" value="1"/>
</dbReference>
<gene>
    <name evidence="5" type="ORF">HRH59_10310</name>
</gene>
<organism evidence="5 6">
    <name type="scientific">Rheinheimera lutimaris</name>
    <dbReference type="NCBI Taxonomy" id="2740584"/>
    <lineage>
        <taxon>Bacteria</taxon>
        <taxon>Pseudomonadati</taxon>
        <taxon>Pseudomonadota</taxon>
        <taxon>Gammaproteobacteria</taxon>
        <taxon>Chromatiales</taxon>
        <taxon>Chromatiaceae</taxon>
        <taxon>Rheinheimera</taxon>
    </lineage>
</organism>
<dbReference type="InterPro" id="IPR052028">
    <property type="entry name" value="HipA_Ser/Thr_kinase"/>
</dbReference>
<feature type="domain" description="HipA-like C-terminal" evidence="4">
    <location>
        <begin position="167"/>
        <end position="400"/>
    </location>
</feature>
<evidence type="ECO:0000313" key="6">
    <source>
        <dbReference type="Proteomes" id="UP000523161"/>
    </source>
</evidence>
<dbReference type="InterPro" id="IPR012893">
    <property type="entry name" value="HipA-like_C"/>
</dbReference>
<dbReference type="GO" id="GO:0004674">
    <property type="term" value="F:protein serine/threonine kinase activity"/>
    <property type="evidence" value="ECO:0007669"/>
    <property type="project" value="TreeGrafter"/>
</dbReference>
<sequence>MQLTLQAFNDGHWQDAFVITIASPEAGKHSRVSLQARTTYAAAYFDETGSRSFSAMYPVNPMDVYSFTSWPGVFEDIMPMGYARALWLDMLGLQQQPVAMQDITLLQAGTIAPVGNLRLKESVEMAAVQQVTALQQMRFEQQQVVERNHDFLNYARQRGAVSGGATGAGGAAPKLLVRLTPQREVWIDTLQNDNSADEHYLVKFPRGNTAIDQDILRTEYHYYCELAELGFASMDVTKLQLHEGSKQPSLWLPRFDRAFIAGAVQRYGVESVFSLLNKPAGSHLKHEEVLKALTQVVNSQTTAELTAEYLKRDLLNIVFGNSDNHGRNMAVLKHAAVVSLAPIYDFAPMKADPEVVMRTTHWSNTFERGGDIDWLELCDSLACYGEPELFKTELRQLAAKLQHLAGRLTKRGVPASIMQMPVMGFAYLETRLQKWGLLA</sequence>
<evidence type="ECO:0000259" key="4">
    <source>
        <dbReference type="Pfam" id="PF07804"/>
    </source>
</evidence>
<comment type="similarity">
    <text evidence="1">Belongs to the HipA Ser/Thr kinase family.</text>
</comment>
<dbReference type="EMBL" id="JABSOD010000008">
    <property type="protein sequence ID" value="NRQ42945.1"/>
    <property type="molecule type" value="Genomic_DNA"/>
</dbReference>
<dbReference type="RefSeq" id="WP_173501185.1">
    <property type="nucleotide sequence ID" value="NZ_JABSOD010000008.1"/>
</dbReference>
<proteinExistence type="inferred from homology"/>
<reference evidence="5 6" key="1">
    <citation type="submission" date="2020-06" db="EMBL/GenBank/DDBJ databases">
        <title>Rheinheimera sp. nov., a marine bacterium isolated from coastal.</title>
        <authorList>
            <person name="Yu Q."/>
            <person name="Qi Y."/>
            <person name="Pu J."/>
        </authorList>
    </citation>
    <scope>NUCLEOTIDE SEQUENCE [LARGE SCALE GENOMIC DNA]</scope>
    <source>
        <strain evidence="5 6">YQF-2</strain>
    </source>
</reference>
<dbReference type="GO" id="GO:0005829">
    <property type="term" value="C:cytosol"/>
    <property type="evidence" value="ECO:0007669"/>
    <property type="project" value="TreeGrafter"/>
</dbReference>
<comment type="caution">
    <text evidence="5">The sequence shown here is derived from an EMBL/GenBank/DDBJ whole genome shotgun (WGS) entry which is preliminary data.</text>
</comment>
<dbReference type="InterPro" id="IPR016869">
    <property type="entry name" value="UCP028135_HipA-like"/>
</dbReference>
<evidence type="ECO:0000256" key="2">
    <source>
        <dbReference type="ARBA" id="ARBA00022679"/>
    </source>
</evidence>
<keyword evidence="6" id="KW-1185">Reference proteome</keyword>
<keyword evidence="3" id="KW-0418">Kinase</keyword>
<evidence type="ECO:0000256" key="3">
    <source>
        <dbReference type="ARBA" id="ARBA00022777"/>
    </source>
</evidence>
<evidence type="ECO:0000256" key="1">
    <source>
        <dbReference type="ARBA" id="ARBA00010164"/>
    </source>
</evidence>
<keyword evidence="2" id="KW-0808">Transferase</keyword>
<dbReference type="PANTHER" id="PTHR37419:SF8">
    <property type="entry name" value="TOXIN YJJJ"/>
    <property type="match status" value="1"/>
</dbReference>
<dbReference type="PIRSF" id="PIRSF028135">
    <property type="entry name" value="UCP028135_HipA-like"/>
    <property type="match status" value="1"/>
</dbReference>
<protein>
    <submittedName>
        <fullName evidence="5">HipA domain-containing protein</fullName>
    </submittedName>
</protein>
<accession>A0A7Y5EHX1</accession>
<name>A0A7Y5EHX1_9GAMM</name>
<dbReference type="Pfam" id="PF07804">
    <property type="entry name" value="HipA_C"/>
    <property type="match status" value="1"/>
</dbReference>
<evidence type="ECO:0000313" key="5">
    <source>
        <dbReference type="EMBL" id="NRQ42945.1"/>
    </source>
</evidence>
<dbReference type="AlphaFoldDB" id="A0A7Y5EHX1"/>
<dbReference type="Proteomes" id="UP000523161">
    <property type="component" value="Unassembled WGS sequence"/>
</dbReference>